<feature type="transmembrane region" description="Helical" evidence="14">
    <location>
        <begin position="62"/>
        <end position="86"/>
    </location>
</feature>
<evidence type="ECO:0000256" key="10">
    <source>
        <dbReference type="ARBA" id="ARBA00022989"/>
    </source>
</evidence>
<dbReference type="Pfam" id="PF09801">
    <property type="entry name" value="SYS1"/>
    <property type="match status" value="1"/>
</dbReference>
<dbReference type="SUPFAM" id="SSF53335">
    <property type="entry name" value="S-adenosyl-L-methionine-dependent methyltransferases"/>
    <property type="match status" value="1"/>
</dbReference>
<dbReference type="InterPro" id="IPR019185">
    <property type="entry name" value="Integral_membrane_SYS1-rel"/>
</dbReference>
<dbReference type="STRING" id="6184.A0A430QGX1"/>
<dbReference type="GO" id="GO:0005802">
    <property type="term" value="C:trans-Golgi network"/>
    <property type="evidence" value="ECO:0007669"/>
    <property type="project" value="TreeGrafter"/>
</dbReference>
<dbReference type="InterPro" id="IPR001678">
    <property type="entry name" value="MeTrfase_RsmB-F_NOP2_dom"/>
</dbReference>
<organism evidence="16 17">
    <name type="scientific">Schistosoma bovis</name>
    <name type="common">Blood fluke</name>
    <dbReference type="NCBI Taxonomy" id="6184"/>
    <lineage>
        <taxon>Eukaryota</taxon>
        <taxon>Metazoa</taxon>
        <taxon>Spiralia</taxon>
        <taxon>Lophotrochozoa</taxon>
        <taxon>Platyhelminthes</taxon>
        <taxon>Trematoda</taxon>
        <taxon>Digenea</taxon>
        <taxon>Strigeidida</taxon>
        <taxon>Schistosomatoidea</taxon>
        <taxon>Schistosomatidae</taxon>
        <taxon>Schistosoma</taxon>
    </lineage>
</organism>
<dbReference type="GO" id="GO:0000139">
    <property type="term" value="C:Golgi membrane"/>
    <property type="evidence" value="ECO:0007669"/>
    <property type="project" value="UniProtKB-SubCell"/>
</dbReference>
<evidence type="ECO:0000256" key="4">
    <source>
        <dbReference type="ARBA" id="ARBA00022603"/>
    </source>
</evidence>
<name>A0A430QGX1_SCHBO</name>
<comment type="similarity">
    <text evidence="13">Belongs to the class I-like SAM-binding methyltransferase superfamily. RsmB/NOP family.</text>
</comment>
<keyword evidence="17" id="KW-1185">Reference proteome</keyword>
<comment type="subcellular location">
    <subcellularLocation>
        <location evidence="1">Golgi apparatus membrane</location>
        <topology evidence="1">Multi-pass membrane protein</topology>
    </subcellularLocation>
</comment>
<dbReference type="InterPro" id="IPR049560">
    <property type="entry name" value="MeTrfase_RsmB-F_NOP2_cat"/>
</dbReference>
<comment type="caution">
    <text evidence="16">The sequence shown here is derived from an EMBL/GenBank/DDBJ whole genome shotgun (WGS) entry which is preliminary data.</text>
</comment>
<dbReference type="PANTHER" id="PTHR12952:SF0">
    <property type="entry name" value="PROTEIN SYS1 HOMOLOG"/>
    <property type="match status" value="1"/>
</dbReference>
<dbReference type="GO" id="GO:0032259">
    <property type="term" value="P:methylation"/>
    <property type="evidence" value="ECO:0007669"/>
    <property type="project" value="UniProtKB-KW"/>
</dbReference>
<dbReference type="PANTHER" id="PTHR12952">
    <property type="entry name" value="SYS1"/>
    <property type="match status" value="1"/>
</dbReference>
<evidence type="ECO:0000256" key="9">
    <source>
        <dbReference type="ARBA" id="ARBA00022927"/>
    </source>
</evidence>
<keyword evidence="5 13" id="KW-0808">Transferase</keyword>
<evidence type="ECO:0000313" key="17">
    <source>
        <dbReference type="Proteomes" id="UP000290809"/>
    </source>
</evidence>
<evidence type="ECO:0000259" key="15">
    <source>
        <dbReference type="PROSITE" id="PS51686"/>
    </source>
</evidence>
<keyword evidence="8 13" id="KW-0694">RNA-binding</keyword>
<comment type="similarity">
    <text evidence="2">Belongs to the SYS1 family.</text>
</comment>
<evidence type="ECO:0000256" key="12">
    <source>
        <dbReference type="ARBA" id="ARBA00023136"/>
    </source>
</evidence>
<dbReference type="GO" id="GO:0003723">
    <property type="term" value="F:RNA binding"/>
    <property type="evidence" value="ECO:0007669"/>
    <property type="project" value="UniProtKB-UniRule"/>
</dbReference>
<evidence type="ECO:0000313" key="16">
    <source>
        <dbReference type="EMBL" id="RTG86940.1"/>
    </source>
</evidence>
<evidence type="ECO:0000256" key="14">
    <source>
        <dbReference type="SAM" id="Phobius"/>
    </source>
</evidence>
<evidence type="ECO:0000256" key="3">
    <source>
        <dbReference type="ARBA" id="ARBA00022448"/>
    </source>
</evidence>
<evidence type="ECO:0000256" key="13">
    <source>
        <dbReference type="PROSITE-ProRule" id="PRU01023"/>
    </source>
</evidence>
<reference evidence="16 17" key="1">
    <citation type="journal article" date="2019" name="PLoS Pathog.">
        <title>Genome sequence of the bovine parasite Schistosoma bovis Tanzania.</title>
        <authorList>
            <person name="Oey H."/>
            <person name="Zakrzewski M."/>
            <person name="Gobert G."/>
            <person name="Gravermann K."/>
            <person name="Stoye J."/>
            <person name="Jones M."/>
            <person name="Mcmanus D."/>
            <person name="Krause L."/>
        </authorList>
    </citation>
    <scope>NUCLEOTIDE SEQUENCE [LARGE SCALE GENOMIC DNA]</scope>
    <source>
        <strain evidence="16 17">TAN1997</strain>
    </source>
</reference>
<dbReference type="Pfam" id="PF01189">
    <property type="entry name" value="Methyltr_RsmB-F"/>
    <property type="match status" value="1"/>
</dbReference>
<feature type="transmembrane region" description="Helical" evidence="14">
    <location>
        <begin position="12"/>
        <end position="42"/>
    </location>
</feature>
<dbReference type="EMBL" id="QMKO01001740">
    <property type="protein sequence ID" value="RTG86940.1"/>
    <property type="molecule type" value="Genomic_DNA"/>
</dbReference>
<evidence type="ECO:0000256" key="5">
    <source>
        <dbReference type="ARBA" id="ARBA00022679"/>
    </source>
</evidence>
<dbReference type="Proteomes" id="UP000290809">
    <property type="component" value="Unassembled WGS sequence"/>
</dbReference>
<proteinExistence type="inferred from homology"/>
<evidence type="ECO:0000256" key="7">
    <source>
        <dbReference type="ARBA" id="ARBA00022692"/>
    </source>
</evidence>
<keyword evidence="7 14" id="KW-0812">Transmembrane</keyword>
<evidence type="ECO:0000256" key="1">
    <source>
        <dbReference type="ARBA" id="ARBA00004653"/>
    </source>
</evidence>
<evidence type="ECO:0000256" key="2">
    <source>
        <dbReference type="ARBA" id="ARBA00008160"/>
    </source>
</evidence>
<evidence type="ECO:0000256" key="6">
    <source>
        <dbReference type="ARBA" id="ARBA00022691"/>
    </source>
</evidence>
<evidence type="ECO:0000256" key="8">
    <source>
        <dbReference type="ARBA" id="ARBA00022884"/>
    </source>
</evidence>
<dbReference type="GO" id="GO:0043001">
    <property type="term" value="P:Golgi to plasma membrane protein transport"/>
    <property type="evidence" value="ECO:0007669"/>
    <property type="project" value="TreeGrafter"/>
</dbReference>
<evidence type="ECO:0000256" key="11">
    <source>
        <dbReference type="ARBA" id="ARBA00023034"/>
    </source>
</evidence>
<dbReference type="Gene3D" id="6.20.240.40">
    <property type="match status" value="1"/>
</dbReference>
<dbReference type="GO" id="GO:0006895">
    <property type="term" value="P:Golgi to endosome transport"/>
    <property type="evidence" value="ECO:0007669"/>
    <property type="project" value="TreeGrafter"/>
</dbReference>
<accession>A0A430QGX1</accession>
<keyword evidence="11" id="KW-0333">Golgi apparatus</keyword>
<feature type="transmembrane region" description="Helical" evidence="14">
    <location>
        <begin position="93"/>
        <end position="112"/>
    </location>
</feature>
<dbReference type="Gene3D" id="3.40.50.150">
    <property type="entry name" value="Vaccinia Virus protein VP39"/>
    <property type="match status" value="1"/>
</dbReference>
<keyword evidence="12 14" id="KW-0472">Membrane</keyword>
<feature type="domain" description="SAM-dependent MTase RsmB/NOP-type" evidence="15">
    <location>
        <begin position="441"/>
        <end position="780"/>
    </location>
</feature>
<keyword evidence="3" id="KW-0813">Transport</keyword>
<dbReference type="GO" id="GO:0034067">
    <property type="term" value="P:protein localization to Golgi apparatus"/>
    <property type="evidence" value="ECO:0007669"/>
    <property type="project" value="TreeGrafter"/>
</dbReference>
<dbReference type="InterPro" id="IPR029063">
    <property type="entry name" value="SAM-dependent_MTases_sf"/>
</dbReference>
<keyword evidence="9" id="KW-0653">Protein transport</keyword>
<keyword evidence="6 13" id="KW-0949">S-adenosyl-L-methionine</keyword>
<dbReference type="GO" id="GO:0005829">
    <property type="term" value="C:cytosol"/>
    <property type="evidence" value="ECO:0007669"/>
    <property type="project" value="GOC"/>
</dbReference>
<sequence length="781" mass="89441">MASGFRSTVWDPILIISQIVFMQCIFYISAGSISGLLLIIISHNLPTLDMIFIDTKIHFPDSIGICLFIGFLLTPLICSIGLWFIVKRSKQCLDFSCTIHFWHFIFCIIYSHSFPQSILWWIVNLLSIAIMTVMGEFLCMRSEMAEIPLRSTYSGRPTVLCGESYVLQQRLSNMTLYIPMNPSREWTLNKTHVKVALRRYGFAIKEHYITLPKEEITSKNSTSSFKISVNIDDIVNVVVPCSIFLYQKLDKGMCTQPPTNVFRKIKIEDWTADFSETDILKKIGNSRRFFSYFKRQAYEPTKIKQLDDSSIGFMLSDLNHNGRVALAHFDHYYSEAYGPVAWRSMRIALLMPSKKAILYNRYFPNVSETISSSYNNDDNQSFLPNINFMQTLIKHQNSLTNNVFNADKNPNIIDEVINVTQSDARRRQFLTRYSPSDENMDTTNLNEFIPSTELISENEMYTRECDTDFTFYSKDYYGMIKADEGDSSDLHSLKVLTEEFRIPEKLCIKCSPPDFHTIDLSSVIPILVLNLQKNDNMVNMSTFSGTKSVIALQTGLLNRLLCVIRTPSRTTHVQQMINTFKSSGINSKENDKQNNNTKIDFVYSNDELAGYFSDNIDKDYKFNKILVNVPCSADRYAITSGATHVFEMGQAHLRAHLPKIQLNLLRQAMELCQPNGYVVYSTSTLSPGQNQEIIQSFILNHSKNINFTLINLKPLYDLLTVCYSKLGLKIIPIHLPLFDNMNENNHNTNLSSNNTCHGLLIIPSISCNYGPTFIVKFKRLP</sequence>
<dbReference type="AlphaFoldDB" id="A0A430QGX1"/>
<comment type="caution">
    <text evidence="13">Lacks conserved residue(s) required for the propagation of feature annotation.</text>
</comment>
<feature type="binding site" evidence="13">
    <location>
        <position position="591"/>
    </location>
    <ligand>
        <name>S-adenosyl-L-methionine</name>
        <dbReference type="ChEBI" id="CHEBI:59789"/>
    </ligand>
</feature>
<gene>
    <name evidence="16" type="ORF">DC041_0006658</name>
</gene>
<dbReference type="PROSITE" id="PS51686">
    <property type="entry name" value="SAM_MT_RSMB_NOP"/>
    <property type="match status" value="1"/>
</dbReference>
<keyword evidence="4 13" id="KW-0489">Methyltransferase</keyword>
<keyword evidence="10 14" id="KW-1133">Transmembrane helix</keyword>
<protein>
    <recommendedName>
        <fullName evidence="15">SAM-dependent MTase RsmB/NOP-type domain-containing protein</fullName>
    </recommendedName>
</protein>
<dbReference type="GO" id="GO:0008168">
    <property type="term" value="F:methyltransferase activity"/>
    <property type="evidence" value="ECO:0007669"/>
    <property type="project" value="UniProtKB-KW"/>
</dbReference>